<dbReference type="RefSeq" id="WP_227895229.1">
    <property type="nucleotide sequence ID" value="NZ_CP099466.1"/>
</dbReference>
<keyword evidence="2" id="KW-1185">Reference proteome</keyword>
<dbReference type="EMBL" id="JAJFZV010000004">
    <property type="protein sequence ID" value="MCC3297377.1"/>
    <property type="molecule type" value="Genomic_DNA"/>
</dbReference>
<proteinExistence type="predicted"/>
<dbReference type="Proteomes" id="UP001139158">
    <property type="component" value="Unassembled WGS sequence"/>
</dbReference>
<sequence length="281" mass="30947">MSADGLSLFGVPLAETAEPVEADLIALAYAPDQSVLQAKIPDLLRACSELIGMALKSSGEVPAGELTLSESVDHALSSLHLARYHAALQVLLALRQGNPEPDSEALRTATSRGAVLTSLITSAQLWEAAPDGGGTGLWSTDHLEERYSERLGAALEARPPLHQLQHGCTYDIPQAPVSDQGLEPESARRTRTLRRRLEAVAFRFNTSLSEPRSDTYYELSDLHELIIHLRLHQTRFGSPSRPMRPVADMVAMAGSNIMTAFLHHRKEERERERETETETER</sequence>
<evidence type="ECO:0000313" key="1">
    <source>
        <dbReference type="EMBL" id="MCC3297377.1"/>
    </source>
</evidence>
<accession>A0A9X1MDH2</accession>
<name>A0A9X1MDH2_9MICC</name>
<gene>
    <name evidence="1" type="ORF">LJ757_06110</name>
</gene>
<reference evidence="1" key="1">
    <citation type="submission" date="2021-10" db="EMBL/GenBank/DDBJ databases">
        <title>Novel species in genus Arthrobacter.</title>
        <authorList>
            <person name="Liu Y."/>
        </authorList>
    </citation>
    <scope>NUCLEOTIDE SEQUENCE</scope>
    <source>
        <strain evidence="1">Zg-Y453</strain>
    </source>
</reference>
<dbReference type="AlphaFoldDB" id="A0A9X1MDH2"/>
<comment type="caution">
    <text evidence="1">The sequence shown here is derived from an EMBL/GenBank/DDBJ whole genome shotgun (WGS) entry which is preliminary data.</text>
</comment>
<protein>
    <submittedName>
        <fullName evidence="1">Uncharacterized protein</fullName>
    </submittedName>
</protein>
<organism evidence="1 2">
    <name type="scientific">Arthrobacter caoxuetaonis</name>
    <dbReference type="NCBI Taxonomy" id="2886935"/>
    <lineage>
        <taxon>Bacteria</taxon>
        <taxon>Bacillati</taxon>
        <taxon>Actinomycetota</taxon>
        <taxon>Actinomycetes</taxon>
        <taxon>Micrococcales</taxon>
        <taxon>Micrococcaceae</taxon>
        <taxon>Arthrobacter</taxon>
    </lineage>
</organism>
<evidence type="ECO:0000313" key="2">
    <source>
        <dbReference type="Proteomes" id="UP001139158"/>
    </source>
</evidence>